<evidence type="ECO:0000313" key="4">
    <source>
        <dbReference type="Proteomes" id="UP000027075"/>
    </source>
</evidence>
<evidence type="ECO:0000313" key="3">
    <source>
        <dbReference type="Proteomes" id="UP000011603"/>
    </source>
</evidence>
<keyword evidence="1" id="KW-0614">Plasmid</keyword>
<accession>M0IP10</accession>
<evidence type="ECO:0000313" key="2">
    <source>
        <dbReference type="EMBL" id="ELZ97224.1"/>
    </source>
</evidence>
<dbReference type="EMBL" id="CP007554">
    <property type="protein sequence ID" value="AHZ24475.1"/>
    <property type="molecule type" value="Genomic_DNA"/>
</dbReference>
<dbReference type="EMBL" id="AOLO01000015">
    <property type="protein sequence ID" value="ELZ97224.1"/>
    <property type="molecule type" value="Genomic_DNA"/>
</dbReference>
<reference evidence="2 3" key="1">
    <citation type="journal article" date="2014" name="PLoS Genet.">
        <title>Phylogenetically driven sequencing of extremely halophilic archaea reveals strategies for static and dynamic osmo-response.</title>
        <authorList>
            <person name="Becker E.A."/>
            <person name="Seitzer P.M."/>
            <person name="Tritt A."/>
            <person name="Larsen D."/>
            <person name="Krusor M."/>
            <person name="Yao A.I."/>
            <person name="Wu D."/>
            <person name="Madern D."/>
            <person name="Eisen J.A."/>
            <person name="Darling A.E."/>
            <person name="Facciotti M.T."/>
        </authorList>
    </citation>
    <scope>NUCLEOTIDE SEQUENCE [LARGE SCALE GENOMIC DNA]</scope>
    <source>
        <strain evidence="2">ATCC 33500</strain>
        <strain evidence="3">ATCC 33500 / DSM 1411 / JCM 8866 / NBRC 14739 / NCIMB 2177 / R-4</strain>
    </source>
</reference>
<dbReference type="Proteomes" id="UP000011603">
    <property type="component" value="Unassembled WGS sequence"/>
</dbReference>
<keyword evidence="3" id="KW-1185">Reference proteome</keyword>
<geneLocation type="plasmid" evidence="1 4">
    <name>HMPLAS1</name>
</geneLocation>
<evidence type="ECO:0000313" key="1">
    <source>
        <dbReference type="EMBL" id="AHZ24475.1"/>
    </source>
</evidence>
<dbReference type="AlphaFoldDB" id="M0IP10"/>
<reference evidence="1 4" key="2">
    <citation type="submission" date="2014-04" db="EMBL/GenBank/DDBJ databases">
        <title>Transcriptional profiles of Haloferax mediterranei on the basis of nitrogen availability.</title>
        <authorList>
            <person name="Bautista V."/>
        </authorList>
    </citation>
    <scope>NUCLEOTIDE SEQUENCE [LARGE SCALE GENOMIC DNA]</scope>
    <source>
        <strain evidence="1">ATCC 33500</strain>
        <strain evidence="4">ATCC 33500 / DSM 1411 / JCM 8866 / NBRC 14739 / NCIMB 2177 / R-4</strain>
        <plasmid evidence="1">HMPLAS1</plasmid>
        <plasmid evidence="4">Plasmid HMPLAS1</plasmid>
    </source>
</reference>
<protein>
    <submittedName>
        <fullName evidence="1 2">Transposase</fullName>
    </submittedName>
</protein>
<organism evidence="2 3">
    <name type="scientific">Haloferax mediterranei (strain ATCC 33500 / DSM 1411 / JCM 8866 / NBRC 14739 / NCIMB 2177 / R-4)</name>
    <name type="common">Halobacterium mediterranei</name>
    <dbReference type="NCBI Taxonomy" id="523841"/>
    <lineage>
        <taxon>Archaea</taxon>
        <taxon>Methanobacteriati</taxon>
        <taxon>Methanobacteriota</taxon>
        <taxon>Stenosarchaea group</taxon>
        <taxon>Halobacteria</taxon>
        <taxon>Halobacteriales</taxon>
        <taxon>Haloferacaceae</taxon>
        <taxon>Haloferax</taxon>
    </lineage>
</organism>
<gene>
    <name evidence="1" type="ORF">BM92_16315</name>
    <name evidence="2" type="ORF">C439_17918</name>
</gene>
<dbReference type="PATRIC" id="fig|523841.21.peg.3597"/>
<dbReference type="Proteomes" id="UP000027075">
    <property type="component" value="Plasmid HMPLAS1"/>
</dbReference>
<proteinExistence type="predicted"/>
<name>M0IP10_HALMT</name>
<sequence length="102" mass="11709">MQIFRRNAEDLRVLSADANYPWSDLGEECRSNSTRPLIKHREQTPLQKAHNARMNEDYDQRWMSETGFSSIKRSHGDALNAMYSPSNFEGHSSLAKTYTSVA</sequence>